<dbReference type="Proteomes" id="UP000054560">
    <property type="component" value="Unassembled WGS sequence"/>
</dbReference>
<name>A0A0L0FWN6_9EUKA</name>
<dbReference type="GeneID" id="25906929"/>
<sequence>MFSQTTFKRWVAKSVQGKDAQQYYSQWPSLYYLGGIFLDDNEVRNGLDKLLGKYKYVFSEIEISQSGHADTVAVAVWDSHARTTTLFSVTSLQHIPEPEITNALSTLTTDAYTHTHASLAPMYMAVDTLVGLLLFVDLCLHFPHISPDIVKSTLQTINAPDTVREYEYGTAKFDAEYNLDIVESSIVHTFVDYDSADIVDQNFAGQNAVTLFQNPQHSVSKCELVRVFTSGEQQHYDITSLFTSGDLLNIKLTFQSPVSILNQTVTAKRVQTKVALRGVPSGRAFTNRRFMSTLLSDVFGAEMGCEITDQSVPLSNRDDSMSASVVKRLCTGEGSLIIKLESNAGCDSDLQFERTVYKDIVSFMMMTGIGLNIMPVVYTGKCKGAGYVVIPEVDRTLSNLMEDPNVDLGPLGMEKIVLQVMLGIVALSYCDLQHQDLHLENRTDCSRVLAT</sequence>
<evidence type="ECO:0000313" key="2">
    <source>
        <dbReference type="Proteomes" id="UP000054560"/>
    </source>
</evidence>
<dbReference type="EMBL" id="KQ242053">
    <property type="protein sequence ID" value="KNC81250.1"/>
    <property type="molecule type" value="Genomic_DNA"/>
</dbReference>
<dbReference type="AlphaFoldDB" id="A0A0L0FWN6"/>
<evidence type="ECO:0000313" key="1">
    <source>
        <dbReference type="EMBL" id="KNC81250.1"/>
    </source>
</evidence>
<organism evidence="1 2">
    <name type="scientific">Sphaeroforma arctica JP610</name>
    <dbReference type="NCBI Taxonomy" id="667725"/>
    <lineage>
        <taxon>Eukaryota</taxon>
        <taxon>Ichthyosporea</taxon>
        <taxon>Ichthyophonida</taxon>
        <taxon>Sphaeroforma</taxon>
    </lineage>
</organism>
<evidence type="ECO:0008006" key="3">
    <source>
        <dbReference type="Google" id="ProtNLM"/>
    </source>
</evidence>
<protein>
    <recommendedName>
        <fullName evidence="3">Protein kinase domain-containing protein</fullName>
    </recommendedName>
</protein>
<reference evidence="1 2" key="1">
    <citation type="submission" date="2011-02" db="EMBL/GenBank/DDBJ databases">
        <title>The Genome Sequence of Sphaeroforma arctica JP610.</title>
        <authorList>
            <consortium name="The Broad Institute Genome Sequencing Platform"/>
            <person name="Russ C."/>
            <person name="Cuomo C."/>
            <person name="Young S.K."/>
            <person name="Zeng Q."/>
            <person name="Gargeya S."/>
            <person name="Alvarado L."/>
            <person name="Berlin A."/>
            <person name="Chapman S.B."/>
            <person name="Chen Z."/>
            <person name="Freedman E."/>
            <person name="Gellesch M."/>
            <person name="Goldberg J."/>
            <person name="Griggs A."/>
            <person name="Gujja S."/>
            <person name="Heilman E."/>
            <person name="Heiman D."/>
            <person name="Howarth C."/>
            <person name="Mehta T."/>
            <person name="Neiman D."/>
            <person name="Pearson M."/>
            <person name="Roberts A."/>
            <person name="Saif S."/>
            <person name="Shea T."/>
            <person name="Shenoy N."/>
            <person name="Sisk P."/>
            <person name="Stolte C."/>
            <person name="Sykes S."/>
            <person name="White J."/>
            <person name="Yandava C."/>
            <person name="Burger G."/>
            <person name="Gray M.W."/>
            <person name="Holland P.W.H."/>
            <person name="King N."/>
            <person name="Lang F.B.F."/>
            <person name="Roger A.J."/>
            <person name="Ruiz-Trillo I."/>
            <person name="Haas B."/>
            <person name="Nusbaum C."/>
            <person name="Birren B."/>
        </authorList>
    </citation>
    <scope>NUCLEOTIDE SEQUENCE [LARGE SCALE GENOMIC DNA]</scope>
    <source>
        <strain evidence="1 2">JP610</strain>
    </source>
</reference>
<dbReference type="RefSeq" id="XP_014155152.1">
    <property type="nucleotide sequence ID" value="XM_014299677.1"/>
</dbReference>
<keyword evidence="2" id="KW-1185">Reference proteome</keyword>
<proteinExistence type="predicted"/>
<accession>A0A0L0FWN6</accession>
<gene>
    <name evidence="1" type="ORF">SARC_06425</name>
</gene>